<keyword evidence="6 8" id="KW-0326">Glycosidase</keyword>
<dbReference type="InterPro" id="IPR001701">
    <property type="entry name" value="Glyco_hydro_9"/>
</dbReference>
<keyword evidence="5 8" id="KW-0119">Carbohydrate metabolism</keyword>
<dbReference type="InterPro" id="IPR018221">
    <property type="entry name" value="Glyco_hydro_9_His_AS"/>
</dbReference>
<protein>
    <recommendedName>
        <fullName evidence="9">Endoglucanase</fullName>
        <ecNumber evidence="9">3.2.1.4</ecNumber>
    </recommendedName>
</protein>
<dbReference type="Proteomes" id="UP001180020">
    <property type="component" value="Unassembled WGS sequence"/>
</dbReference>
<evidence type="ECO:0000313" key="12">
    <source>
        <dbReference type="Proteomes" id="UP001180020"/>
    </source>
</evidence>
<keyword evidence="12" id="KW-1185">Reference proteome</keyword>
<reference evidence="11" key="2">
    <citation type="submission" date="2023-06" db="EMBL/GenBank/DDBJ databases">
        <authorList>
            <person name="Ma L."/>
            <person name="Liu K.-W."/>
            <person name="Li Z."/>
            <person name="Hsiao Y.-Y."/>
            <person name="Qi Y."/>
            <person name="Fu T."/>
            <person name="Tang G."/>
            <person name="Zhang D."/>
            <person name="Sun W.-H."/>
            <person name="Liu D.-K."/>
            <person name="Li Y."/>
            <person name="Chen G.-Z."/>
            <person name="Liu X.-D."/>
            <person name="Liao X.-Y."/>
            <person name="Jiang Y.-T."/>
            <person name="Yu X."/>
            <person name="Hao Y."/>
            <person name="Huang J."/>
            <person name="Zhao X.-W."/>
            <person name="Ke S."/>
            <person name="Chen Y.-Y."/>
            <person name="Wu W.-L."/>
            <person name="Hsu J.-L."/>
            <person name="Lin Y.-F."/>
            <person name="Huang M.-D."/>
            <person name="Li C.-Y."/>
            <person name="Huang L."/>
            <person name="Wang Z.-W."/>
            <person name="Zhao X."/>
            <person name="Zhong W.-Y."/>
            <person name="Peng D.-H."/>
            <person name="Ahmad S."/>
            <person name="Lan S."/>
            <person name="Zhang J.-S."/>
            <person name="Tsai W.-C."/>
            <person name="Van De Peer Y."/>
            <person name="Liu Z.-J."/>
        </authorList>
    </citation>
    <scope>NUCLEOTIDE SEQUENCE</scope>
    <source>
        <strain evidence="11">CP</strain>
        <tissue evidence="11">Leaves</tissue>
    </source>
</reference>
<comment type="catalytic activity">
    <reaction evidence="1 9">
        <text>Endohydrolysis of (1-&gt;4)-beta-D-glucosidic linkages in cellulose, lichenin and cereal beta-D-glucans.</text>
        <dbReference type="EC" id="3.2.1.4"/>
    </reaction>
</comment>
<comment type="similarity">
    <text evidence="2 8 9">Belongs to the glycosyl hydrolase 9 (cellulase E) family.</text>
</comment>
<feature type="active site" evidence="8">
    <location>
        <position position="126"/>
    </location>
</feature>
<evidence type="ECO:0000256" key="3">
    <source>
        <dbReference type="ARBA" id="ARBA00022801"/>
    </source>
</evidence>
<keyword evidence="4 9" id="KW-0136">Cellulose degradation</keyword>
<evidence type="ECO:0000256" key="5">
    <source>
        <dbReference type="ARBA" id="ARBA00023277"/>
    </source>
</evidence>
<evidence type="ECO:0000256" key="4">
    <source>
        <dbReference type="ARBA" id="ARBA00023001"/>
    </source>
</evidence>
<evidence type="ECO:0000256" key="1">
    <source>
        <dbReference type="ARBA" id="ARBA00000966"/>
    </source>
</evidence>
<evidence type="ECO:0000256" key="7">
    <source>
        <dbReference type="ARBA" id="ARBA00023326"/>
    </source>
</evidence>
<sequence length="204" mass="21718">MDLKQLLVEGKVNNTGVLAQYKNGLDGFMCNLVQKGSNNIAMSPGGMVWWKMDNDLQYTTSALLVVLAYSEYLSAAKSSITCPAGAVGPDDLVTFARSQVDYILGSNPKKMSYMVGFGSSYPLQPHHRGVSIPSIKKDPAKIPCKAGFDDWFNKNAPNPNVLTGAIVGGPDGNDAYDDSRGNFRQAEAATANVAPLVGVLAKLA</sequence>
<dbReference type="PANTHER" id="PTHR22298">
    <property type="entry name" value="ENDO-1,4-BETA-GLUCANASE"/>
    <property type="match status" value="1"/>
</dbReference>
<dbReference type="InterPro" id="IPR012341">
    <property type="entry name" value="6hp_glycosidase-like_sf"/>
</dbReference>
<evidence type="ECO:0000313" key="11">
    <source>
        <dbReference type="EMBL" id="KAK1285503.1"/>
    </source>
</evidence>
<dbReference type="GO" id="GO:0008810">
    <property type="term" value="F:cellulase activity"/>
    <property type="evidence" value="ECO:0007669"/>
    <property type="project" value="UniProtKB-EC"/>
</dbReference>
<dbReference type="Gene3D" id="1.50.10.10">
    <property type="match status" value="1"/>
</dbReference>
<gene>
    <name evidence="11" type="ORF">QJS10_CPB20g00287</name>
</gene>
<organism evidence="11 12">
    <name type="scientific">Acorus calamus</name>
    <name type="common">Sweet flag</name>
    <dbReference type="NCBI Taxonomy" id="4465"/>
    <lineage>
        <taxon>Eukaryota</taxon>
        <taxon>Viridiplantae</taxon>
        <taxon>Streptophyta</taxon>
        <taxon>Embryophyta</taxon>
        <taxon>Tracheophyta</taxon>
        <taxon>Spermatophyta</taxon>
        <taxon>Magnoliopsida</taxon>
        <taxon>Liliopsida</taxon>
        <taxon>Acoraceae</taxon>
        <taxon>Acorus</taxon>
    </lineage>
</organism>
<feature type="domain" description="Glycoside hydrolase family 9" evidence="10">
    <location>
        <begin position="13"/>
        <end position="200"/>
    </location>
</feature>
<dbReference type="AlphaFoldDB" id="A0AAV9CB12"/>
<dbReference type="EC" id="3.2.1.4" evidence="9"/>
<evidence type="ECO:0000259" key="10">
    <source>
        <dbReference type="Pfam" id="PF00759"/>
    </source>
</evidence>
<dbReference type="GO" id="GO:0030245">
    <property type="term" value="P:cellulose catabolic process"/>
    <property type="evidence" value="ECO:0007669"/>
    <property type="project" value="UniProtKB-KW"/>
</dbReference>
<comment type="caution">
    <text evidence="11">The sequence shown here is derived from an EMBL/GenBank/DDBJ whole genome shotgun (WGS) entry which is preliminary data.</text>
</comment>
<reference evidence="11" key="1">
    <citation type="journal article" date="2023" name="Nat. Commun.">
        <title>Diploid and tetraploid genomes of Acorus and the evolution of monocots.</title>
        <authorList>
            <person name="Ma L."/>
            <person name="Liu K.W."/>
            <person name="Li Z."/>
            <person name="Hsiao Y.Y."/>
            <person name="Qi Y."/>
            <person name="Fu T."/>
            <person name="Tang G.D."/>
            <person name="Zhang D."/>
            <person name="Sun W.H."/>
            <person name="Liu D.K."/>
            <person name="Li Y."/>
            <person name="Chen G.Z."/>
            <person name="Liu X.D."/>
            <person name="Liao X.Y."/>
            <person name="Jiang Y.T."/>
            <person name="Yu X."/>
            <person name="Hao Y."/>
            <person name="Huang J."/>
            <person name="Zhao X.W."/>
            <person name="Ke S."/>
            <person name="Chen Y.Y."/>
            <person name="Wu W.L."/>
            <person name="Hsu J.L."/>
            <person name="Lin Y.F."/>
            <person name="Huang M.D."/>
            <person name="Li C.Y."/>
            <person name="Huang L."/>
            <person name="Wang Z.W."/>
            <person name="Zhao X."/>
            <person name="Zhong W.Y."/>
            <person name="Peng D.H."/>
            <person name="Ahmad S."/>
            <person name="Lan S."/>
            <person name="Zhang J.S."/>
            <person name="Tsai W.C."/>
            <person name="Van de Peer Y."/>
            <person name="Liu Z.J."/>
        </authorList>
    </citation>
    <scope>NUCLEOTIDE SEQUENCE</scope>
    <source>
        <strain evidence="11">CP</strain>
    </source>
</reference>
<keyword evidence="7 8" id="KW-0624">Polysaccharide degradation</keyword>
<evidence type="ECO:0000256" key="9">
    <source>
        <dbReference type="RuleBase" id="RU361166"/>
    </source>
</evidence>
<dbReference type="Pfam" id="PF00759">
    <property type="entry name" value="Glyco_hydro_9"/>
    <property type="match status" value="1"/>
</dbReference>
<accession>A0AAV9CB12</accession>
<dbReference type="EMBL" id="JAUJYO010000020">
    <property type="protein sequence ID" value="KAK1285503.1"/>
    <property type="molecule type" value="Genomic_DNA"/>
</dbReference>
<evidence type="ECO:0000256" key="2">
    <source>
        <dbReference type="ARBA" id="ARBA00007072"/>
    </source>
</evidence>
<dbReference type="PROSITE" id="PS00592">
    <property type="entry name" value="GH9_2"/>
    <property type="match status" value="1"/>
</dbReference>
<proteinExistence type="inferred from homology"/>
<name>A0AAV9CB12_ACOCL</name>
<evidence type="ECO:0000256" key="6">
    <source>
        <dbReference type="ARBA" id="ARBA00023295"/>
    </source>
</evidence>
<dbReference type="InterPro" id="IPR008928">
    <property type="entry name" value="6-hairpin_glycosidase_sf"/>
</dbReference>
<evidence type="ECO:0000256" key="8">
    <source>
        <dbReference type="PROSITE-ProRule" id="PRU10059"/>
    </source>
</evidence>
<keyword evidence="3 8" id="KW-0378">Hydrolase</keyword>
<dbReference type="SUPFAM" id="SSF48208">
    <property type="entry name" value="Six-hairpin glycosidases"/>
    <property type="match status" value="1"/>
</dbReference>